<accession>A0ABQ9TYC3</accession>
<evidence type="ECO:0000313" key="2">
    <source>
        <dbReference type="EMBL" id="KAK2089529.1"/>
    </source>
</evidence>
<protein>
    <submittedName>
        <fullName evidence="2">Uncharacterized protein</fullName>
    </submittedName>
</protein>
<organism evidence="2 3">
    <name type="scientific">Saguinus oedipus</name>
    <name type="common">Cotton-top tamarin</name>
    <name type="synonym">Oedipomidas oedipus</name>
    <dbReference type="NCBI Taxonomy" id="9490"/>
    <lineage>
        <taxon>Eukaryota</taxon>
        <taxon>Metazoa</taxon>
        <taxon>Chordata</taxon>
        <taxon>Craniata</taxon>
        <taxon>Vertebrata</taxon>
        <taxon>Euteleostomi</taxon>
        <taxon>Mammalia</taxon>
        <taxon>Eutheria</taxon>
        <taxon>Euarchontoglires</taxon>
        <taxon>Primates</taxon>
        <taxon>Haplorrhini</taxon>
        <taxon>Platyrrhini</taxon>
        <taxon>Cebidae</taxon>
        <taxon>Callitrichinae</taxon>
        <taxon>Saguinus</taxon>
    </lineage>
</organism>
<feature type="compositionally biased region" description="Acidic residues" evidence="1">
    <location>
        <begin position="97"/>
        <end position="110"/>
    </location>
</feature>
<proteinExistence type="predicted"/>
<comment type="caution">
    <text evidence="2">The sequence shown here is derived from an EMBL/GenBank/DDBJ whole genome shotgun (WGS) entry which is preliminary data.</text>
</comment>
<evidence type="ECO:0000256" key="1">
    <source>
        <dbReference type="SAM" id="MobiDB-lite"/>
    </source>
</evidence>
<sequence>MSDRIMKRNSRKSKSQSQKVEKPTEASKPFQVQALSWCFIPEKEKGMVRGSIGVRLAQRSTSSLSFLASLDLNRKHCQAAYGWHSLCSEQGSSAETAPEEAEGPDLESSDETDHSSKTLKLLPIMCHASVPLHKEFSSVGQQPLFIAVFKTQANLKPLCYPNPKGTPLNKRQLQNKVLGTHPEHKRSDVFVTHLMVLFQDFLSLAFDSSPEGTDGKRVQRRDRTGTVLAVLRCGCRFSWEKQHGTSI</sequence>
<reference evidence="2 3" key="1">
    <citation type="submission" date="2023-05" db="EMBL/GenBank/DDBJ databases">
        <title>B98-5 Cell Line De Novo Hybrid Assembly: An Optical Mapping Approach.</title>
        <authorList>
            <person name="Kananen K."/>
            <person name="Auerbach J.A."/>
            <person name="Kautto E."/>
            <person name="Blachly J.S."/>
        </authorList>
    </citation>
    <scope>NUCLEOTIDE SEQUENCE [LARGE SCALE GENOMIC DNA]</scope>
    <source>
        <strain evidence="2">B95-8</strain>
        <tissue evidence="2">Cell line</tissue>
    </source>
</reference>
<evidence type="ECO:0000313" key="3">
    <source>
        <dbReference type="Proteomes" id="UP001266305"/>
    </source>
</evidence>
<name>A0ABQ9TYC3_SAGOE</name>
<dbReference type="EMBL" id="JASSZA010000018">
    <property type="protein sequence ID" value="KAK2089529.1"/>
    <property type="molecule type" value="Genomic_DNA"/>
</dbReference>
<feature type="region of interest" description="Disordered" evidence="1">
    <location>
        <begin position="92"/>
        <end position="114"/>
    </location>
</feature>
<dbReference type="Proteomes" id="UP001266305">
    <property type="component" value="Unassembled WGS sequence"/>
</dbReference>
<gene>
    <name evidence="2" type="ORF">P7K49_032195</name>
</gene>
<feature type="region of interest" description="Disordered" evidence="1">
    <location>
        <begin position="1"/>
        <end position="27"/>
    </location>
</feature>
<keyword evidence="3" id="KW-1185">Reference proteome</keyword>